<accession>A0ACB9QGE6</accession>
<evidence type="ECO:0000313" key="2">
    <source>
        <dbReference type="Proteomes" id="UP001057402"/>
    </source>
</evidence>
<evidence type="ECO:0000313" key="1">
    <source>
        <dbReference type="EMBL" id="KAI4365506.1"/>
    </source>
</evidence>
<proteinExistence type="predicted"/>
<gene>
    <name evidence="1" type="ORF">MLD38_021486</name>
</gene>
<protein>
    <submittedName>
        <fullName evidence="1">Uncharacterized protein</fullName>
    </submittedName>
</protein>
<dbReference type="EMBL" id="CM042885">
    <property type="protein sequence ID" value="KAI4365506.1"/>
    <property type="molecule type" value="Genomic_DNA"/>
</dbReference>
<sequence length="83" mass="9005">MIPSCAGNQESIVYSGEKYDIAEETALGLKWIFGATSAKKLEIEDLVRLLESQNPNPDPISNLDKVGGCWKPVSSTITILGPR</sequence>
<keyword evidence="2" id="KW-1185">Reference proteome</keyword>
<comment type="caution">
    <text evidence="1">The sequence shown here is derived from an EMBL/GenBank/DDBJ whole genome shotgun (WGS) entry which is preliminary data.</text>
</comment>
<organism evidence="1 2">
    <name type="scientific">Melastoma candidum</name>
    <dbReference type="NCBI Taxonomy" id="119954"/>
    <lineage>
        <taxon>Eukaryota</taxon>
        <taxon>Viridiplantae</taxon>
        <taxon>Streptophyta</taxon>
        <taxon>Embryophyta</taxon>
        <taxon>Tracheophyta</taxon>
        <taxon>Spermatophyta</taxon>
        <taxon>Magnoliopsida</taxon>
        <taxon>eudicotyledons</taxon>
        <taxon>Gunneridae</taxon>
        <taxon>Pentapetalae</taxon>
        <taxon>rosids</taxon>
        <taxon>malvids</taxon>
        <taxon>Myrtales</taxon>
        <taxon>Melastomataceae</taxon>
        <taxon>Melastomatoideae</taxon>
        <taxon>Melastomateae</taxon>
        <taxon>Melastoma</taxon>
    </lineage>
</organism>
<name>A0ACB9QGE6_9MYRT</name>
<dbReference type="Proteomes" id="UP001057402">
    <property type="component" value="Chromosome 6"/>
</dbReference>
<reference evidence="2" key="1">
    <citation type="journal article" date="2023" name="Front. Plant Sci.">
        <title>Chromosomal-level genome assembly of Melastoma candidum provides insights into trichome evolution.</title>
        <authorList>
            <person name="Zhong Y."/>
            <person name="Wu W."/>
            <person name="Sun C."/>
            <person name="Zou P."/>
            <person name="Liu Y."/>
            <person name="Dai S."/>
            <person name="Zhou R."/>
        </authorList>
    </citation>
    <scope>NUCLEOTIDE SEQUENCE [LARGE SCALE GENOMIC DNA]</scope>
</reference>